<dbReference type="InterPro" id="IPR039569">
    <property type="entry name" value="FAS1-like_DH_region"/>
</dbReference>
<name>A0A2D0B5U1_9BURK</name>
<dbReference type="EMBL" id="NJGU01000004">
    <property type="protein sequence ID" value="OWY29748.1"/>
    <property type="molecule type" value="Genomic_DNA"/>
</dbReference>
<organism evidence="3 4">
    <name type="scientific">Herbaspirillum robiniae</name>
    <dbReference type="NCBI Taxonomy" id="2014887"/>
    <lineage>
        <taxon>Bacteria</taxon>
        <taxon>Pseudomonadati</taxon>
        <taxon>Pseudomonadota</taxon>
        <taxon>Betaproteobacteria</taxon>
        <taxon>Burkholderiales</taxon>
        <taxon>Oxalobacteraceae</taxon>
        <taxon>Herbaspirillum</taxon>
    </lineage>
</organism>
<dbReference type="AlphaFoldDB" id="A0A2D0B5U1"/>
<dbReference type="GO" id="GO:0019171">
    <property type="term" value="F:(3R)-hydroxyacyl-[acyl-carrier-protein] dehydratase activity"/>
    <property type="evidence" value="ECO:0007669"/>
    <property type="project" value="TreeGrafter"/>
</dbReference>
<gene>
    <name evidence="3" type="ORF">CEJ42_07775</name>
    <name evidence="2" type="ORF">HNO84_09710</name>
</gene>
<evidence type="ECO:0000313" key="3">
    <source>
        <dbReference type="EMBL" id="OWY29748.1"/>
    </source>
</evidence>
<accession>A0A2D0B5U1</accession>
<reference evidence="2 5" key="2">
    <citation type="journal article" date="2020" name="Front. Plant Sci.">
        <title>Isolation of Rhizosphere Bacteria That Improve Quality and Water Stress Tolerance in Greenhouse Ornamentals.</title>
        <authorList>
            <person name="Nordstedt N.P."/>
            <person name="Jones M.L."/>
        </authorList>
    </citation>
    <scope>NUCLEOTIDE SEQUENCE [LARGE SCALE GENOMIC DNA]</scope>
    <source>
        <strain evidence="2 5">C6C2</strain>
    </source>
</reference>
<comment type="caution">
    <text evidence="3">The sequence shown here is derived from an EMBL/GenBank/DDBJ whole genome shotgun (WGS) entry which is preliminary data.</text>
</comment>
<dbReference type="InterPro" id="IPR029069">
    <property type="entry name" value="HotDog_dom_sf"/>
</dbReference>
<dbReference type="Proteomes" id="UP000197596">
    <property type="component" value="Unassembled WGS sequence"/>
</dbReference>
<keyword evidence="5" id="KW-1185">Reference proteome</keyword>
<evidence type="ECO:0000313" key="4">
    <source>
        <dbReference type="Proteomes" id="UP000197596"/>
    </source>
</evidence>
<dbReference type="SUPFAM" id="SSF54637">
    <property type="entry name" value="Thioesterase/thiol ester dehydrase-isomerase"/>
    <property type="match status" value="1"/>
</dbReference>
<dbReference type="RefSeq" id="WP_079214557.1">
    <property type="nucleotide sequence ID" value="NZ_CP018845.1"/>
</dbReference>
<evidence type="ECO:0000259" key="1">
    <source>
        <dbReference type="Pfam" id="PF13452"/>
    </source>
</evidence>
<sequence length="286" mass="31383">MSNPDLDLSMLRQWVDKTESRDDHINPAFAAALAATIDGPQQPLAGDALPPLWHWIYFWTVCKQSEVGDDGHPKRGGFLPPVPLPRRMWAGGRLRFDAPLPVGSAAQKTSRIASVDVKHGRTGALAFVTVKHEIGHGGQVCIHEEHDIVYREMPQPGAAPVAPKAAPADAQWKRRVDPDPVLLFRYSALTFNGHRIHYDRSYVTGVEGYPGLIVHGPLIATLLADLLAREMPRAVLREFNFRAVGSLFDIEGFELCGKPAADGKSVQLWAQNLRGELAMQAEAILG</sequence>
<dbReference type="Pfam" id="PF13452">
    <property type="entry name" value="FAS1_DH_region"/>
    <property type="match status" value="1"/>
</dbReference>
<dbReference type="InterPro" id="IPR052741">
    <property type="entry name" value="Mitochondrial_HTD2"/>
</dbReference>
<feature type="domain" description="FAS1-like dehydratase" evidence="1">
    <location>
        <begin position="80"/>
        <end position="138"/>
    </location>
</feature>
<dbReference type="EMBL" id="JABFMT010000007">
    <property type="protein sequence ID" value="NUU01876.1"/>
    <property type="molecule type" value="Genomic_DNA"/>
</dbReference>
<dbReference type="PANTHER" id="PTHR28152">
    <property type="entry name" value="HYDROXYACYL-THIOESTER DEHYDRATASE TYPE 2, MITOCHONDRIAL"/>
    <property type="match status" value="1"/>
</dbReference>
<proteinExistence type="predicted"/>
<dbReference type="OrthoDB" id="7183822at2"/>
<dbReference type="Proteomes" id="UP000536746">
    <property type="component" value="Unassembled WGS sequence"/>
</dbReference>
<evidence type="ECO:0000313" key="5">
    <source>
        <dbReference type="Proteomes" id="UP000536746"/>
    </source>
</evidence>
<evidence type="ECO:0000313" key="2">
    <source>
        <dbReference type="EMBL" id="NUU01876.1"/>
    </source>
</evidence>
<protein>
    <submittedName>
        <fullName evidence="3">Acyl-CoA dehydrogenase</fullName>
    </submittedName>
</protein>
<reference evidence="3 4" key="1">
    <citation type="submission" date="2017-06" db="EMBL/GenBank/DDBJ databases">
        <title>Herbaspirillum phytohormonus sp. nov., isolated from the root nodule of Robinia pseudoacacia in lead-zinc mine.</title>
        <authorList>
            <person name="Fan M."/>
            <person name="Lin Y."/>
        </authorList>
    </citation>
    <scope>NUCLEOTIDE SEQUENCE [LARGE SCALE GENOMIC DNA]</scope>
    <source>
        <strain evidence="3 4">HZ10</strain>
    </source>
</reference>
<dbReference type="Gene3D" id="3.10.129.10">
    <property type="entry name" value="Hotdog Thioesterase"/>
    <property type="match status" value="1"/>
</dbReference>
<dbReference type="PANTHER" id="PTHR28152:SF1">
    <property type="entry name" value="HYDROXYACYL-THIOESTER DEHYDRATASE TYPE 2, MITOCHONDRIAL"/>
    <property type="match status" value="1"/>
</dbReference>